<proteinExistence type="predicted"/>
<accession>A0A6C0J0G3</accession>
<protein>
    <submittedName>
        <fullName evidence="1">Uncharacterized protein</fullName>
    </submittedName>
</protein>
<dbReference type="EMBL" id="MN740272">
    <property type="protein sequence ID" value="QHT97133.1"/>
    <property type="molecule type" value="Genomic_DNA"/>
</dbReference>
<organism evidence="1">
    <name type="scientific">viral metagenome</name>
    <dbReference type="NCBI Taxonomy" id="1070528"/>
    <lineage>
        <taxon>unclassified sequences</taxon>
        <taxon>metagenomes</taxon>
        <taxon>organismal metagenomes</taxon>
    </lineage>
</organism>
<reference evidence="1" key="1">
    <citation type="journal article" date="2020" name="Nature">
        <title>Giant virus diversity and host interactions through global metagenomics.</title>
        <authorList>
            <person name="Schulz F."/>
            <person name="Roux S."/>
            <person name="Paez-Espino D."/>
            <person name="Jungbluth S."/>
            <person name="Walsh D.A."/>
            <person name="Denef V.J."/>
            <person name="McMahon K.D."/>
            <person name="Konstantinidis K.T."/>
            <person name="Eloe-Fadrosh E.A."/>
            <person name="Kyrpides N.C."/>
            <person name="Woyke T."/>
        </authorList>
    </citation>
    <scope>NUCLEOTIDE SEQUENCE</scope>
    <source>
        <strain evidence="1">GVMAG-M-3300024510-1</strain>
    </source>
</reference>
<evidence type="ECO:0000313" key="1">
    <source>
        <dbReference type="EMBL" id="QHT97133.1"/>
    </source>
</evidence>
<dbReference type="AlphaFoldDB" id="A0A6C0J0G3"/>
<name>A0A6C0J0G3_9ZZZZ</name>
<sequence>MHQMTEVIVYVVHRGFDIDENGKVSGIRNPVCTRTTREDAQSICNVLNEAQEGVFFLRYVASNGFPDGSGNGTELMKKTEDTDMKTQWETIATPLRQDASKRNGALYEVSALCTKREEDAQEIRKSLREAIE</sequence>